<dbReference type="Proteomes" id="UP000004318">
    <property type="component" value="Unassembled WGS sequence"/>
</dbReference>
<evidence type="ECO:0000313" key="2">
    <source>
        <dbReference type="EMBL" id="EAQ04227.1"/>
    </source>
</evidence>
<dbReference type="eggNOG" id="COG2072">
    <property type="taxonomic scope" value="Bacteria"/>
</dbReference>
<dbReference type="EMBL" id="AAMO01000002">
    <property type="protein sequence ID" value="EAQ04227.1"/>
    <property type="molecule type" value="Genomic_DNA"/>
</dbReference>
<dbReference type="GO" id="GO:0005829">
    <property type="term" value="C:cytosol"/>
    <property type="evidence" value="ECO:0007669"/>
    <property type="project" value="TreeGrafter"/>
</dbReference>
<protein>
    <submittedName>
        <fullName evidence="2">Dimethylaniline monooxygenase-like protein</fullName>
    </submittedName>
</protein>
<dbReference type="RefSeq" id="WP_009805981.1">
    <property type="nucleotide sequence ID" value="NZ_CH724131.1"/>
</dbReference>
<comment type="caution">
    <text evidence="2">The sequence shown here is derived from an EMBL/GenBank/DDBJ whole genome shotgun (WGS) entry which is preliminary data.</text>
</comment>
<dbReference type="PANTHER" id="PTHR43539:SF78">
    <property type="entry name" value="FLAVIN-CONTAINING MONOOXYGENASE"/>
    <property type="match status" value="1"/>
</dbReference>
<accession>A3TUN1</accession>
<sequence length="371" mass="38826">MRAIVVGAGPTGLAVGACLGQVGITPILLEKAATVGSSWRAHYDSLRLHTARHRSGLPGLPFPESAGRYPARAQVVDYLESYAEAQDLRPRFGCEVTAIRREGNLWRVEHGRGTEEAPVVVLATGLNGQPRLPDWTEGFGGAVLHSSAYRSSRPFSGQRVLVVGFGNSGGDIALDLARAGVDVTLSVRGPVTILPKELFGVPITSFGLMSRLLGPRAADRLTAPILRRVVGRPEDYGLTSGKGPATMVAEDGRIPMIDVGALAAIKAGAIKVRPGVAGVADRRVTFADEGTEGFDTVVAATGYRVDLRPLLGSACRALDPQGRPVVSGGPSPEPGLYFCSYRASSEGQLRTSSREAKAIATHVAGAFAATA</sequence>
<organism evidence="2 3">
    <name type="scientific">Pseudooceanicola batsensis (strain ATCC BAA-863 / DSM 15984 / KCTC 12145 / HTCC2597)</name>
    <name type="common">Oceanicola batsensis</name>
    <dbReference type="NCBI Taxonomy" id="252305"/>
    <lineage>
        <taxon>Bacteria</taxon>
        <taxon>Pseudomonadati</taxon>
        <taxon>Pseudomonadota</taxon>
        <taxon>Alphaproteobacteria</taxon>
        <taxon>Rhodobacterales</taxon>
        <taxon>Paracoccaceae</taxon>
        <taxon>Pseudooceanicola</taxon>
    </lineage>
</organism>
<keyword evidence="2" id="KW-0503">Monooxygenase</keyword>
<proteinExistence type="predicted"/>
<dbReference type="SUPFAM" id="SSF51905">
    <property type="entry name" value="FAD/NAD(P)-binding domain"/>
    <property type="match status" value="2"/>
</dbReference>
<evidence type="ECO:0000313" key="3">
    <source>
        <dbReference type="Proteomes" id="UP000004318"/>
    </source>
</evidence>
<dbReference type="PRINTS" id="PR00469">
    <property type="entry name" value="PNDRDTASEII"/>
</dbReference>
<dbReference type="Pfam" id="PF13738">
    <property type="entry name" value="Pyr_redox_3"/>
    <property type="match status" value="1"/>
</dbReference>
<keyword evidence="3" id="KW-1185">Reference proteome</keyword>
<dbReference type="InterPro" id="IPR050982">
    <property type="entry name" value="Auxin_biosynth/cation_transpt"/>
</dbReference>
<dbReference type="InterPro" id="IPR036188">
    <property type="entry name" value="FAD/NAD-bd_sf"/>
</dbReference>
<dbReference type="InterPro" id="IPR000960">
    <property type="entry name" value="Flavin_mOase"/>
</dbReference>
<dbReference type="OrthoDB" id="9790219at2"/>
<reference evidence="2 3" key="1">
    <citation type="journal article" date="2010" name="J. Bacteriol.">
        <title>Genome sequences of Oceanicola granulosus HTCC2516(T) and Oceanicola batsensis HTCC2597(TDelta).</title>
        <authorList>
            <person name="Thrash J.C."/>
            <person name="Cho J.C."/>
            <person name="Vergin K.L."/>
            <person name="Giovannoni S.J."/>
        </authorList>
    </citation>
    <scope>NUCLEOTIDE SEQUENCE [LARGE SCALE GENOMIC DNA]</scope>
    <source>
        <strain evidence="3">ATCC BAA-863 / DSM 15984 / KCTC 12145 / HTCC2597</strain>
    </source>
</reference>
<dbReference type="Gene3D" id="3.50.50.60">
    <property type="entry name" value="FAD/NAD(P)-binding domain"/>
    <property type="match status" value="1"/>
</dbReference>
<dbReference type="AlphaFoldDB" id="A3TUN1"/>
<dbReference type="PROSITE" id="PS51257">
    <property type="entry name" value="PROKAR_LIPOPROTEIN"/>
    <property type="match status" value="1"/>
</dbReference>
<dbReference type="GO" id="GO:0004497">
    <property type="term" value="F:monooxygenase activity"/>
    <property type="evidence" value="ECO:0007669"/>
    <property type="project" value="UniProtKB-KW"/>
</dbReference>
<name>A3TUN1_PSEBH</name>
<dbReference type="STRING" id="252305.OB2597_08794"/>
<evidence type="ECO:0000256" key="1">
    <source>
        <dbReference type="ARBA" id="ARBA00023002"/>
    </source>
</evidence>
<dbReference type="PIRSF" id="PIRSF000332">
    <property type="entry name" value="FMO"/>
    <property type="match status" value="1"/>
</dbReference>
<dbReference type="PANTHER" id="PTHR43539">
    <property type="entry name" value="FLAVIN-BINDING MONOOXYGENASE-LIKE PROTEIN (AFU_ORTHOLOGUE AFUA_4G09220)"/>
    <property type="match status" value="1"/>
</dbReference>
<keyword evidence="1" id="KW-0560">Oxidoreductase</keyword>
<dbReference type="GO" id="GO:0050660">
    <property type="term" value="F:flavin adenine dinucleotide binding"/>
    <property type="evidence" value="ECO:0007669"/>
    <property type="project" value="InterPro"/>
</dbReference>
<gene>
    <name evidence="2" type="ORF">OB2597_08794</name>
</gene>
<dbReference type="GO" id="GO:0050661">
    <property type="term" value="F:NADP binding"/>
    <property type="evidence" value="ECO:0007669"/>
    <property type="project" value="InterPro"/>
</dbReference>
<dbReference type="HOGENOM" id="CLU_006909_2_2_5"/>